<dbReference type="Proteomes" id="UP000298061">
    <property type="component" value="Unassembled WGS sequence"/>
</dbReference>
<dbReference type="InterPro" id="IPR036600">
    <property type="entry name" value="PAH_sf"/>
</dbReference>
<dbReference type="PROSITE" id="PS51477">
    <property type="entry name" value="PAH"/>
    <property type="match status" value="1"/>
</dbReference>
<dbReference type="PANTHER" id="PTHR12346">
    <property type="entry name" value="SIN3B-RELATED"/>
    <property type="match status" value="1"/>
</dbReference>
<organism evidence="6 7">
    <name type="scientific">Hericium alpestre</name>
    <dbReference type="NCBI Taxonomy" id="135208"/>
    <lineage>
        <taxon>Eukaryota</taxon>
        <taxon>Fungi</taxon>
        <taxon>Dikarya</taxon>
        <taxon>Basidiomycota</taxon>
        <taxon>Agaricomycotina</taxon>
        <taxon>Agaricomycetes</taxon>
        <taxon>Russulales</taxon>
        <taxon>Hericiaceae</taxon>
        <taxon>Hericium</taxon>
    </lineage>
</organism>
<keyword evidence="3 4" id="KW-0539">Nucleus</keyword>
<dbReference type="Pfam" id="PF02671">
    <property type="entry name" value="PAH"/>
    <property type="match status" value="1"/>
</dbReference>
<feature type="region of interest" description="Disordered" evidence="5">
    <location>
        <begin position="127"/>
        <end position="167"/>
    </location>
</feature>
<evidence type="ECO:0008006" key="8">
    <source>
        <dbReference type="Google" id="ProtNLM"/>
    </source>
</evidence>
<evidence type="ECO:0000256" key="2">
    <source>
        <dbReference type="ARBA" id="ARBA00022491"/>
    </source>
</evidence>
<sequence>MADSSNAAERQLNVTDALSYLDAVKVQFQERPDVYNVFLDIMKDFKSQLIDTPGVISRVSTLFRGHPNLIQGFNTFLPVGYRIDVSQDARSNDFITVTTPSGTMRHAMAGPPGLGIESGFPGPSEYGASPYSAMGPGPSSVLSAAQHPPHKRGTPEAANDDVSRQSLKPAMDYVQKIKTRFSDDPETYKQFLEILSNHKVNANNVSLQSQFASTC</sequence>
<evidence type="ECO:0000313" key="7">
    <source>
        <dbReference type="Proteomes" id="UP000298061"/>
    </source>
</evidence>
<comment type="subcellular location">
    <subcellularLocation>
        <location evidence="1 4">Nucleus</location>
    </subcellularLocation>
</comment>
<protein>
    <recommendedName>
        <fullName evidence="8">Histone deacetylase interacting domain-containing protein</fullName>
    </recommendedName>
</protein>
<dbReference type="OrthoDB" id="10265969at2759"/>
<evidence type="ECO:0000256" key="4">
    <source>
        <dbReference type="PROSITE-ProRule" id="PRU00810"/>
    </source>
</evidence>
<dbReference type="InterPro" id="IPR039774">
    <property type="entry name" value="Sin3-like"/>
</dbReference>
<dbReference type="SUPFAM" id="SSF47762">
    <property type="entry name" value="PAH2 domain"/>
    <property type="match status" value="2"/>
</dbReference>
<keyword evidence="2" id="KW-0678">Repressor</keyword>
<dbReference type="PANTHER" id="PTHR12346:SF0">
    <property type="entry name" value="SIN3A, ISOFORM G"/>
    <property type="match status" value="1"/>
</dbReference>
<proteinExistence type="predicted"/>
<accession>A0A4Z0A1I7</accession>
<dbReference type="Gene3D" id="1.20.1160.11">
    <property type="entry name" value="Paired amphipathic helix"/>
    <property type="match status" value="2"/>
</dbReference>
<dbReference type="EMBL" id="SFCI01000321">
    <property type="protein sequence ID" value="TFY80565.1"/>
    <property type="molecule type" value="Genomic_DNA"/>
</dbReference>
<dbReference type="STRING" id="135208.A0A4Z0A1I7"/>
<keyword evidence="7" id="KW-1185">Reference proteome</keyword>
<evidence type="ECO:0000313" key="6">
    <source>
        <dbReference type="EMBL" id="TFY80565.1"/>
    </source>
</evidence>
<dbReference type="GO" id="GO:0003714">
    <property type="term" value="F:transcription corepressor activity"/>
    <property type="evidence" value="ECO:0007669"/>
    <property type="project" value="InterPro"/>
</dbReference>
<dbReference type="AlphaFoldDB" id="A0A4Z0A1I7"/>
<evidence type="ECO:0000256" key="1">
    <source>
        <dbReference type="ARBA" id="ARBA00004123"/>
    </source>
</evidence>
<dbReference type="GO" id="GO:0000122">
    <property type="term" value="P:negative regulation of transcription by RNA polymerase II"/>
    <property type="evidence" value="ECO:0007669"/>
    <property type="project" value="TreeGrafter"/>
</dbReference>
<dbReference type="GO" id="GO:0070822">
    <property type="term" value="C:Sin3-type complex"/>
    <property type="evidence" value="ECO:0007669"/>
    <property type="project" value="TreeGrafter"/>
</dbReference>
<name>A0A4Z0A1I7_9AGAM</name>
<dbReference type="FunFam" id="1.20.1160.11:FF:000001">
    <property type="entry name" value="Paired amphipathic helix protein Sin3"/>
    <property type="match status" value="1"/>
</dbReference>
<evidence type="ECO:0000256" key="3">
    <source>
        <dbReference type="ARBA" id="ARBA00023242"/>
    </source>
</evidence>
<evidence type="ECO:0000256" key="5">
    <source>
        <dbReference type="SAM" id="MobiDB-lite"/>
    </source>
</evidence>
<comment type="caution">
    <text evidence="6">The sequence shown here is derived from an EMBL/GenBank/DDBJ whole genome shotgun (WGS) entry which is preliminary data.</text>
</comment>
<dbReference type="InterPro" id="IPR003822">
    <property type="entry name" value="PAH"/>
</dbReference>
<gene>
    <name evidence="6" type="ORF">EWM64_g3447</name>
</gene>
<reference evidence="6 7" key="1">
    <citation type="submission" date="2019-02" db="EMBL/GenBank/DDBJ databases">
        <title>Genome sequencing of the rare red list fungi Hericium alpestre (H. flagellum).</title>
        <authorList>
            <person name="Buettner E."/>
            <person name="Kellner H."/>
        </authorList>
    </citation>
    <scope>NUCLEOTIDE SEQUENCE [LARGE SCALE GENOMIC DNA]</scope>
    <source>
        <strain evidence="6 7">DSM 108284</strain>
    </source>
</reference>